<organism evidence="2 3">
    <name type="scientific">Streblomastix strix</name>
    <dbReference type="NCBI Taxonomy" id="222440"/>
    <lineage>
        <taxon>Eukaryota</taxon>
        <taxon>Metamonada</taxon>
        <taxon>Preaxostyla</taxon>
        <taxon>Oxymonadida</taxon>
        <taxon>Streblomastigidae</taxon>
        <taxon>Streblomastix</taxon>
    </lineage>
</organism>
<evidence type="ECO:0008006" key="4">
    <source>
        <dbReference type="Google" id="ProtNLM"/>
    </source>
</evidence>
<feature type="transmembrane region" description="Helical" evidence="1">
    <location>
        <begin position="112"/>
        <end position="135"/>
    </location>
</feature>
<dbReference type="EMBL" id="SNRW01026955">
    <property type="protein sequence ID" value="KAA6360432.1"/>
    <property type="molecule type" value="Genomic_DNA"/>
</dbReference>
<protein>
    <recommendedName>
        <fullName evidence="4">Amino acid transporter transmembrane domain-containing protein</fullName>
    </recommendedName>
</protein>
<evidence type="ECO:0000313" key="2">
    <source>
        <dbReference type="EMBL" id="KAA6360432.1"/>
    </source>
</evidence>
<dbReference type="Proteomes" id="UP000324800">
    <property type="component" value="Unassembled WGS sequence"/>
</dbReference>
<evidence type="ECO:0000256" key="1">
    <source>
        <dbReference type="SAM" id="Phobius"/>
    </source>
</evidence>
<dbReference type="AlphaFoldDB" id="A0A5J4TRB3"/>
<keyword evidence="1" id="KW-1133">Transmembrane helix</keyword>
<proteinExistence type="predicted"/>
<feature type="transmembrane region" description="Helical" evidence="1">
    <location>
        <begin position="86"/>
        <end position="106"/>
    </location>
</feature>
<keyword evidence="1" id="KW-0472">Membrane</keyword>
<sequence>MNDLEHLTNQPVKNQQTEKIVAKTTVEENDANKINTQQQIVINENSHQQIIIKENKDNLQNTIDKNDEKEKNWWTENKIGPFTYDFLRSCAVGSLMIGFAIILSITLSQVNFVFDILGSTAGVAIAFFIPALMFWRIKRNPKLFVNTSRPCYAKSPEGIIEHDQLTKKILKPEVGCSSWIILAWFIFACGIIFGLLSLTMAIIFDTSLGDKVNW</sequence>
<gene>
    <name evidence="2" type="ORF">EZS28_044041</name>
</gene>
<evidence type="ECO:0000313" key="3">
    <source>
        <dbReference type="Proteomes" id="UP000324800"/>
    </source>
</evidence>
<name>A0A5J4TRB3_9EUKA</name>
<reference evidence="2 3" key="1">
    <citation type="submission" date="2019-03" db="EMBL/GenBank/DDBJ databases">
        <title>Single cell metagenomics reveals metabolic interactions within the superorganism composed of flagellate Streblomastix strix and complex community of Bacteroidetes bacteria on its surface.</title>
        <authorList>
            <person name="Treitli S.C."/>
            <person name="Kolisko M."/>
            <person name="Husnik F."/>
            <person name="Keeling P."/>
            <person name="Hampl V."/>
        </authorList>
    </citation>
    <scope>NUCLEOTIDE SEQUENCE [LARGE SCALE GENOMIC DNA]</scope>
    <source>
        <strain evidence="2">ST1C</strain>
    </source>
</reference>
<accession>A0A5J4TRB3</accession>
<keyword evidence="1" id="KW-0812">Transmembrane</keyword>
<feature type="transmembrane region" description="Helical" evidence="1">
    <location>
        <begin position="179"/>
        <end position="204"/>
    </location>
</feature>
<comment type="caution">
    <text evidence="2">The sequence shown here is derived from an EMBL/GenBank/DDBJ whole genome shotgun (WGS) entry which is preliminary data.</text>
</comment>